<evidence type="ECO:0000313" key="2">
    <source>
        <dbReference type="EMBL" id="CAA9197121.1"/>
    </source>
</evidence>
<name>A0A6J4GE42_9FLAO</name>
<gene>
    <name evidence="2" type="ORF">FLA105534_01496</name>
</gene>
<sequence>MRFNIIATLLFTFTLFSAKAQQDAQFSDYKLNMSSFNPAFAGFFDGSVLLIHRTQFAGFDGAPETQNLNINIPIDLNMGAGFNVTNQKLGVTQNIVITGDYSYTIYTDELNMLSFGLKAGLSILDIDYSRLDLNNADDLSFQNNIENQVTPRVGVGLLFNTPNWFIGLSTPNFIKESYNPTIKTSTITTMPQIYFTTGYQTRINDDLLFKPSILAKAVENAPLAIDFALNFEFREKFRFGASYRWNSAITGMMGINLLQDFQAGYAYDYNINGLGKYAPSSHQFYIKYIFKQSKNIRRECSCSFTDPTNNLGF</sequence>
<protein>
    <recommendedName>
        <fullName evidence="4">Type IX secretion system membrane protein PorP/SprF</fullName>
    </recommendedName>
</protein>
<dbReference type="Proteomes" id="UP000479938">
    <property type="component" value="Unassembled WGS sequence"/>
</dbReference>
<dbReference type="NCBIfam" id="TIGR03519">
    <property type="entry name" value="T9SS_PorP_fam"/>
    <property type="match status" value="1"/>
</dbReference>
<evidence type="ECO:0000313" key="3">
    <source>
        <dbReference type="Proteomes" id="UP000479938"/>
    </source>
</evidence>
<dbReference type="InterPro" id="IPR019861">
    <property type="entry name" value="PorP/SprF_Bacteroidetes"/>
</dbReference>
<evidence type="ECO:0008006" key="4">
    <source>
        <dbReference type="Google" id="ProtNLM"/>
    </source>
</evidence>
<proteinExistence type="predicted"/>
<keyword evidence="3" id="KW-1185">Reference proteome</keyword>
<evidence type="ECO:0000256" key="1">
    <source>
        <dbReference type="SAM" id="SignalP"/>
    </source>
</evidence>
<reference evidence="2 3" key="1">
    <citation type="submission" date="2020-02" db="EMBL/GenBank/DDBJ databases">
        <authorList>
            <person name="Criscuolo A."/>
        </authorList>
    </citation>
    <scope>NUCLEOTIDE SEQUENCE [LARGE SCALE GENOMIC DNA]</scope>
    <source>
        <strain evidence="2">CIP105534</strain>
    </source>
</reference>
<feature type="chain" id="PRO_5026742878" description="Type IX secretion system membrane protein PorP/SprF" evidence="1">
    <location>
        <begin position="21"/>
        <end position="313"/>
    </location>
</feature>
<feature type="signal peptide" evidence="1">
    <location>
        <begin position="1"/>
        <end position="20"/>
    </location>
</feature>
<dbReference type="AlphaFoldDB" id="A0A6J4GE42"/>
<dbReference type="RefSeq" id="WP_173970176.1">
    <property type="nucleotide sequence ID" value="NZ_CADCSU010000065.1"/>
</dbReference>
<dbReference type="EMBL" id="CADCSU010000065">
    <property type="protein sequence ID" value="CAA9197121.1"/>
    <property type="molecule type" value="Genomic_DNA"/>
</dbReference>
<accession>A0A6J4GE42</accession>
<organism evidence="2 3">
    <name type="scientific">Flavobacterium bizetiae</name>
    <dbReference type="NCBI Taxonomy" id="2704140"/>
    <lineage>
        <taxon>Bacteria</taxon>
        <taxon>Pseudomonadati</taxon>
        <taxon>Bacteroidota</taxon>
        <taxon>Flavobacteriia</taxon>
        <taxon>Flavobacteriales</taxon>
        <taxon>Flavobacteriaceae</taxon>
        <taxon>Flavobacterium</taxon>
    </lineage>
</organism>
<dbReference type="Pfam" id="PF11751">
    <property type="entry name" value="PorP_SprF"/>
    <property type="match status" value="1"/>
</dbReference>
<keyword evidence="1" id="KW-0732">Signal</keyword>